<evidence type="ECO:0000256" key="1">
    <source>
        <dbReference type="SAM" id="SignalP"/>
    </source>
</evidence>
<keyword evidence="1" id="KW-0732">Signal</keyword>
<dbReference type="EMBL" id="CP098400">
    <property type="protein sequence ID" value="URW79577.1"/>
    <property type="molecule type" value="Genomic_DNA"/>
</dbReference>
<evidence type="ECO:0000313" key="3">
    <source>
        <dbReference type="Proteomes" id="UP001056426"/>
    </source>
</evidence>
<proteinExistence type="predicted"/>
<gene>
    <name evidence="2" type="ORF">M9189_12015</name>
</gene>
<accession>A0A9J6ZPJ1</accession>
<feature type="signal peptide" evidence="1">
    <location>
        <begin position="1"/>
        <end position="18"/>
    </location>
</feature>
<protein>
    <recommendedName>
        <fullName evidence="4">Outer membrane protein beta-barrel domain-containing protein</fullName>
    </recommendedName>
</protein>
<evidence type="ECO:0008006" key="4">
    <source>
        <dbReference type="Google" id="ProtNLM"/>
    </source>
</evidence>
<reference evidence="2" key="1">
    <citation type="submission" date="2022-05" db="EMBL/GenBank/DDBJ databases">
        <authorList>
            <person name="Sun X."/>
        </authorList>
    </citation>
    <scope>NUCLEOTIDE SEQUENCE</scope>
    <source>
        <strain evidence="2">Ai-910</strain>
    </source>
</reference>
<dbReference type="AlphaFoldDB" id="A0A9J6ZPJ1"/>
<keyword evidence="3" id="KW-1185">Reference proteome</keyword>
<dbReference type="RefSeq" id="WP_250723551.1">
    <property type="nucleotide sequence ID" value="NZ_CP098400.1"/>
</dbReference>
<name>A0A9J6ZPJ1_9BACT</name>
<evidence type="ECO:0000313" key="2">
    <source>
        <dbReference type="EMBL" id="URW79577.1"/>
    </source>
</evidence>
<dbReference type="Proteomes" id="UP001056426">
    <property type="component" value="Chromosome"/>
</dbReference>
<reference evidence="2" key="2">
    <citation type="submission" date="2022-06" db="EMBL/GenBank/DDBJ databases">
        <title>Xiashengella guii gen. nov. sp. nov., a bacterium isolated form anaerobic digestion tank.</title>
        <authorList>
            <person name="Huang H."/>
        </authorList>
    </citation>
    <scope>NUCLEOTIDE SEQUENCE</scope>
    <source>
        <strain evidence="2">Ai-910</strain>
    </source>
</reference>
<dbReference type="KEGG" id="alkq:M9189_12015"/>
<feature type="chain" id="PRO_5039907600" description="Outer membrane protein beta-barrel domain-containing protein" evidence="1">
    <location>
        <begin position="19"/>
        <end position="212"/>
    </location>
</feature>
<organism evidence="2 3">
    <name type="scientific">Xiashengella succiniciproducens</name>
    <dbReference type="NCBI Taxonomy" id="2949635"/>
    <lineage>
        <taxon>Bacteria</taxon>
        <taxon>Pseudomonadati</taxon>
        <taxon>Bacteroidota</taxon>
        <taxon>Bacteroidia</taxon>
        <taxon>Marinilabiliales</taxon>
        <taxon>Marinilabiliaceae</taxon>
        <taxon>Xiashengella</taxon>
    </lineage>
</organism>
<sequence length="212" mass="24262">MVKSLFFLLCMLSGFCHSGIAQLSYRLELGAGTSPYFDYNVAQTVSGGVGYSFFEELTVFGGINMFSQRSYLFPFEKGTEDEVWEENRTESFTSFLLQAGIHHSLTLKTFTKDRSQWEYTRIGVFPEVNAYFNPHLKRKYNAGDGVEYKAPYSTQLAYGFGGGIFYGAWSKYLALKYECNTIDNPESIYKIVPDMDKRGRFNHVISLILVFR</sequence>